<dbReference type="InterPro" id="IPR013429">
    <property type="entry name" value="Regulatory_FmdB_Zinc_ribbon"/>
</dbReference>
<dbReference type="Proteomes" id="UP001317705">
    <property type="component" value="Chromosome"/>
</dbReference>
<evidence type="ECO:0000313" key="2">
    <source>
        <dbReference type="EMBL" id="BDV41324.1"/>
    </source>
</evidence>
<dbReference type="RefSeq" id="WP_282001304.1">
    <property type="nucleotide sequence ID" value="NZ_AP027151.1"/>
</dbReference>
<dbReference type="PANTHER" id="PTHR34404:SF1">
    <property type="entry name" value="REGULATORY PROTEIN, FMDB FAMILY"/>
    <property type="match status" value="1"/>
</dbReference>
<dbReference type="Gene3D" id="2.20.28.30">
    <property type="entry name" value="RNA polymerase ii, chain L"/>
    <property type="match status" value="1"/>
</dbReference>
<reference evidence="2 3" key="1">
    <citation type="submission" date="2022-12" db="EMBL/GenBank/DDBJ databases">
        <title>Polyphasic characterization of Geotalea uranireducens NIT-SL11 newly isolated from a complex of sewage sludge and microbially reduced graphene oxide.</title>
        <authorList>
            <person name="Xie L."/>
            <person name="Yoshida N."/>
            <person name="Meng L."/>
        </authorList>
    </citation>
    <scope>NUCLEOTIDE SEQUENCE [LARGE SCALE GENOMIC DNA]</scope>
    <source>
        <strain evidence="2 3">NIT-SL11</strain>
    </source>
</reference>
<organism evidence="2 3">
    <name type="scientific">Geotalea uraniireducens</name>
    <dbReference type="NCBI Taxonomy" id="351604"/>
    <lineage>
        <taxon>Bacteria</taxon>
        <taxon>Pseudomonadati</taxon>
        <taxon>Thermodesulfobacteriota</taxon>
        <taxon>Desulfuromonadia</taxon>
        <taxon>Geobacterales</taxon>
        <taxon>Geobacteraceae</taxon>
        <taxon>Geotalea</taxon>
    </lineage>
</organism>
<dbReference type="Pfam" id="PF09723">
    <property type="entry name" value="Zn_ribbon_8"/>
    <property type="match status" value="1"/>
</dbReference>
<dbReference type="SMART" id="SM00834">
    <property type="entry name" value="CxxC_CXXC_SSSS"/>
    <property type="match status" value="1"/>
</dbReference>
<sequence length="63" mass="6206">MPIYEYRCEACGEAFSLLQKMGAGAKDTVCPHCGSANVQKQFSTCAVGGGSTGGAPACSSGGG</sequence>
<gene>
    <name evidence="2" type="ORF">GURASL_02470</name>
</gene>
<dbReference type="EMBL" id="AP027151">
    <property type="protein sequence ID" value="BDV41324.1"/>
    <property type="molecule type" value="Genomic_DNA"/>
</dbReference>
<keyword evidence="3" id="KW-1185">Reference proteome</keyword>
<dbReference type="PANTHER" id="PTHR34404">
    <property type="entry name" value="REGULATORY PROTEIN, FMDB FAMILY"/>
    <property type="match status" value="1"/>
</dbReference>
<protein>
    <submittedName>
        <fullName evidence="2">Zinc ribbon domain-containing protein</fullName>
    </submittedName>
</protein>
<evidence type="ECO:0000259" key="1">
    <source>
        <dbReference type="SMART" id="SM00834"/>
    </source>
</evidence>
<evidence type="ECO:0000313" key="3">
    <source>
        <dbReference type="Proteomes" id="UP001317705"/>
    </source>
</evidence>
<accession>A0ABM8EFY5</accession>
<proteinExistence type="predicted"/>
<dbReference type="NCBIfam" id="TIGR02605">
    <property type="entry name" value="CxxC_CxxC_SSSS"/>
    <property type="match status" value="1"/>
</dbReference>
<name>A0ABM8EFY5_9BACT</name>
<feature type="domain" description="Putative regulatory protein FmdB zinc ribbon" evidence="1">
    <location>
        <begin position="1"/>
        <end position="43"/>
    </location>
</feature>